<evidence type="ECO:0000256" key="2">
    <source>
        <dbReference type="ARBA" id="ARBA00023002"/>
    </source>
</evidence>
<feature type="region of interest" description="Disordered" evidence="4">
    <location>
        <begin position="95"/>
        <end position="141"/>
    </location>
</feature>
<dbReference type="GO" id="GO:0015936">
    <property type="term" value="P:coenzyme A metabolic process"/>
    <property type="evidence" value="ECO:0007669"/>
    <property type="project" value="InterPro"/>
</dbReference>
<dbReference type="InterPro" id="IPR002202">
    <property type="entry name" value="HMG_CoA_Rdtase"/>
</dbReference>
<dbReference type="InterPro" id="IPR023076">
    <property type="entry name" value="HMG_CoA_Rdtase_CS"/>
</dbReference>
<keyword evidence="6" id="KW-1185">Reference proteome</keyword>
<dbReference type="InterPro" id="IPR004553">
    <property type="entry name" value="HMG_CoA_Rdtase_bac-typ"/>
</dbReference>
<comment type="caution">
    <text evidence="5">The sequence shown here is derived from an EMBL/GenBank/DDBJ whole genome shotgun (WGS) entry which is preliminary data.</text>
</comment>
<dbReference type="Pfam" id="PF00368">
    <property type="entry name" value="HMG-CoA_red"/>
    <property type="match status" value="1"/>
</dbReference>
<evidence type="ECO:0000256" key="1">
    <source>
        <dbReference type="ARBA" id="ARBA00007661"/>
    </source>
</evidence>
<feature type="compositionally biased region" description="Low complexity" evidence="4">
    <location>
        <begin position="95"/>
        <end position="121"/>
    </location>
</feature>
<keyword evidence="2 3" id="KW-0560">Oxidoreductase</keyword>
<protein>
    <recommendedName>
        <fullName evidence="3">3-hydroxy-3-methylglutaryl coenzyme A reductase</fullName>
        <shortName evidence="3">HMG-CoA reductase</shortName>
    </recommendedName>
</protein>
<reference evidence="5 6" key="1">
    <citation type="journal article" date="2019" name="Sci. Rep.">
        <title>Comparative genomics of chytrid fungi reveal insights into the obligate biotrophic and pathogenic lifestyle of Synchytrium endobioticum.</title>
        <authorList>
            <person name="van de Vossenberg B.T.L.H."/>
            <person name="Warris S."/>
            <person name="Nguyen H.D.T."/>
            <person name="van Gent-Pelzer M.P.E."/>
            <person name="Joly D.L."/>
            <person name="van de Geest H.C."/>
            <person name="Bonants P.J.M."/>
            <person name="Smith D.S."/>
            <person name="Levesque C.A."/>
            <person name="van der Lee T.A.J."/>
        </authorList>
    </citation>
    <scope>NUCLEOTIDE SEQUENCE [LARGE SCALE GENOMIC DNA]</scope>
    <source>
        <strain evidence="5 6">CBS 809.83</strain>
    </source>
</reference>
<dbReference type="STRING" id="109895.A0A507DV88"/>
<evidence type="ECO:0000313" key="5">
    <source>
        <dbReference type="EMBL" id="TPX55202.1"/>
    </source>
</evidence>
<dbReference type="GO" id="GO:0004420">
    <property type="term" value="F:hydroxymethylglutaryl-CoA reductase (NADPH) activity"/>
    <property type="evidence" value="ECO:0007669"/>
    <property type="project" value="InterPro"/>
</dbReference>
<dbReference type="PROSITE" id="PS50065">
    <property type="entry name" value="HMG_COA_REDUCTASE_4"/>
    <property type="match status" value="1"/>
</dbReference>
<dbReference type="PANTHER" id="PTHR10572:SF24">
    <property type="entry name" value="3-HYDROXY-3-METHYLGLUTARYL-COENZYME A REDUCTASE"/>
    <property type="match status" value="1"/>
</dbReference>
<evidence type="ECO:0000313" key="6">
    <source>
        <dbReference type="Proteomes" id="UP000318582"/>
    </source>
</evidence>
<name>A0A507DV88_9FUNG</name>
<comment type="similarity">
    <text evidence="1 3">Belongs to the HMG-CoA reductase family.</text>
</comment>
<dbReference type="InterPro" id="IPR009029">
    <property type="entry name" value="HMG_CoA_Rdtase_sub-bd_dom_sf"/>
</dbReference>
<comment type="subcellular location">
    <subcellularLocation>
        <location evidence="3">Endoplasmic reticulum membrane</location>
        <topology evidence="3">Multi-pass membrane protein</topology>
    </subcellularLocation>
</comment>
<keyword evidence="3" id="KW-0256">Endoplasmic reticulum</keyword>
<dbReference type="Gene3D" id="3.90.770.10">
    <property type="entry name" value="3-hydroxy-3-methylglutaryl-coenzyme A Reductase, Chain A, domain 2"/>
    <property type="match status" value="2"/>
</dbReference>
<dbReference type="AlphaFoldDB" id="A0A507DV88"/>
<organism evidence="5 6">
    <name type="scientific">Powellomyces hirtus</name>
    <dbReference type="NCBI Taxonomy" id="109895"/>
    <lineage>
        <taxon>Eukaryota</taxon>
        <taxon>Fungi</taxon>
        <taxon>Fungi incertae sedis</taxon>
        <taxon>Chytridiomycota</taxon>
        <taxon>Chytridiomycota incertae sedis</taxon>
        <taxon>Chytridiomycetes</taxon>
        <taxon>Spizellomycetales</taxon>
        <taxon>Powellomycetaceae</taxon>
        <taxon>Powellomyces</taxon>
    </lineage>
</organism>
<dbReference type="SUPFAM" id="SSF56542">
    <property type="entry name" value="Substrate-binding domain of HMG-CoA reductase"/>
    <property type="match status" value="1"/>
</dbReference>
<dbReference type="GO" id="GO:0005789">
    <property type="term" value="C:endoplasmic reticulum membrane"/>
    <property type="evidence" value="ECO:0007669"/>
    <property type="project" value="UniProtKB-SubCell"/>
</dbReference>
<feature type="compositionally biased region" description="Low complexity" evidence="4">
    <location>
        <begin position="1008"/>
        <end position="1017"/>
    </location>
</feature>
<dbReference type="InterPro" id="IPR009023">
    <property type="entry name" value="HMG_CoA_Rdtase_NAD(P)-bd_sf"/>
</dbReference>
<evidence type="ECO:0000256" key="4">
    <source>
        <dbReference type="SAM" id="MobiDB-lite"/>
    </source>
</evidence>
<feature type="compositionally biased region" description="Low complexity" evidence="4">
    <location>
        <begin position="732"/>
        <end position="744"/>
    </location>
</feature>
<dbReference type="Proteomes" id="UP000318582">
    <property type="component" value="Unassembled WGS sequence"/>
</dbReference>
<feature type="region of interest" description="Disordered" evidence="4">
    <location>
        <begin position="1006"/>
        <end position="1042"/>
    </location>
</feature>
<accession>A0A507DV88</accession>
<proteinExistence type="inferred from homology"/>
<dbReference type="Gene3D" id="1.10.8.660">
    <property type="match status" value="1"/>
</dbReference>
<sequence>MAVEAAQVISSQPPSATGAADPIPAANTGHLQMQAKKALAHAQAHKTATTTSVTAKNSEAAFHSIWSGFYKKALKERQNQLRLVFPTLFPSTAVTTTSPTASPISPNHDQSRTSSPSSESDASSDESGERSTPRGKVNGNALFPLNGLDENVADNMVENCVGTLGLPVGIGLNFTINSVPTVVPMCVEEPSVVAAASGAAKTISTYGGGFTATTSERNIIYAQIQVLGIEEQDFASAMEQLARRREEIIALGNQFCDNMRARGGGVTDITIRKVTKADTGVKRANEVRRERSYRSWLVVHLHVDVCDAMGANCCSAVAEGTAPLIASVTGGTIGLKIVSNLSVERMAKASFRVPVDKLGYKGIAGEEVAFRLVEANDWARSDPYRATTHNKGIMNGIDAVALATGQDWRAIEAAGHAWNGVRSDNYRPFTDYWVEEDATGRRYLGGELELPMPVATKGGVLKTNPVYSYTLGLLNNPDSKGLAMVHVAVGLAQNFAALRALCTEGIQRGHMSLHARNIAIAAGAPSHAIAECVTFMVETGRFNRNAVKEYLTAHEVHHEIRLNASFENIPAALANGTLASSHEAGKANGRLAQTPDESPPSLFYFEASDDHASKPAGAEGRVTLNVAFQTLGPKPVHIELIPNMPSTKIVRQLFGEKGQAWLNELFDVLESLKLSTIKPERSNAVLARKLKLLSVLLNLVIRRLMVAYPTETARFVKRISRSRSSASLDDISGPNGHNNSGSGSDSEKLVGGSGIFRHRVLLDVDLKHISPAEMDSHLSIGFPLVLALWQVFEFRVQQWVGKPVLARALIDEQWRVVLALTNTPLHAPPSHNHHHNHHHRHTAHPDVSELAPLEVFEMAMSTHSKRFQSTMFVLCDAITFPEREITPSFVHLLAGIGKTLEWNHAVAHDLSPSRLARDVRDVAINRTAKCSTDAGLASGRVNAFFLYLAIVHGASDVAEYLRSKVILDDASASGTTEAADERWIRNAFQPEIKGFLECILGDREDGHPSPNLPTSATTPPPPPPSHSSGLIPRAPISPSSSVLDGERVKDALRLFGRYYSTEAVMGA</sequence>
<dbReference type="InterPro" id="IPR023074">
    <property type="entry name" value="HMG_CoA_Rdtase_cat_sf"/>
</dbReference>
<dbReference type="EMBL" id="QEAQ01000121">
    <property type="protein sequence ID" value="TPX55202.1"/>
    <property type="molecule type" value="Genomic_DNA"/>
</dbReference>
<dbReference type="PANTHER" id="PTHR10572">
    <property type="entry name" value="3-HYDROXY-3-METHYLGLUTARYL-COENZYME A REDUCTASE"/>
    <property type="match status" value="1"/>
</dbReference>
<evidence type="ECO:0000256" key="3">
    <source>
        <dbReference type="RuleBase" id="RU361219"/>
    </source>
</evidence>
<dbReference type="PROSITE" id="PS01192">
    <property type="entry name" value="HMG_COA_REDUCTASE_3"/>
    <property type="match status" value="1"/>
</dbReference>
<gene>
    <name evidence="5" type="ORF">PhCBS80983_g05520</name>
</gene>
<dbReference type="NCBIfam" id="TIGR00532">
    <property type="entry name" value="HMG_CoA_R_NAD"/>
    <property type="match status" value="1"/>
</dbReference>
<feature type="region of interest" description="Disordered" evidence="4">
    <location>
        <begin position="726"/>
        <end position="748"/>
    </location>
</feature>
<dbReference type="SUPFAM" id="SSF55035">
    <property type="entry name" value="NAD-binding domain of HMG-CoA reductase"/>
    <property type="match status" value="1"/>
</dbReference>
<feature type="region of interest" description="Disordered" evidence="4">
    <location>
        <begin position="1"/>
        <end position="26"/>
    </location>
</feature>